<protein>
    <submittedName>
        <fullName evidence="2">Uncharacterized protein</fullName>
    </submittedName>
</protein>
<keyword evidence="3" id="KW-1185">Reference proteome</keyword>
<name>A0AAV2RT75_MEGNR</name>
<comment type="caution">
    <text evidence="2">The sequence shown here is derived from an EMBL/GenBank/DDBJ whole genome shotgun (WGS) entry which is preliminary data.</text>
</comment>
<evidence type="ECO:0000313" key="2">
    <source>
        <dbReference type="EMBL" id="CAL4138682.1"/>
    </source>
</evidence>
<evidence type="ECO:0000256" key="1">
    <source>
        <dbReference type="SAM" id="MobiDB-lite"/>
    </source>
</evidence>
<feature type="region of interest" description="Disordered" evidence="1">
    <location>
        <begin position="56"/>
        <end position="77"/>
    </location>
</feature>
<dbReference type="EMBL" id="CAXKWB010030874">
    <property type="protein sequence ID" value="CAL4138682.1"/>
    <property type="molecule type" value="Genomic_DNA"/>
</dbReference>
<dbReference type="AlphaFoldDB" id="A0AAV2RT75"/>
<evidence type="ECO:0000313" key="3">
    <source>
        <dbReference type="Proteomes" id="UP001497623"/>
    </source>
</evidence>
<reference evidence="2 3" key="1">
    <citation type="submission" date="2024-05" db="EMBL/GenBank/DDBJ databases">
        <authorList>
            <person name="Wallberg A."/>
        </authorList>
    </citation>
    <scope>NUCLEOTIDE SEQUENCE [LARGE SCALE GENOMIC DNA]</scope>
</reference>
<dbReference type="Proteomes" id="UP001497623">
    <property type="component" value="Unassembled WGS sequence"/>
</dbReference>
<gene>
    <name evidence="2" type="ORF">MNOR_LOCUS28253</name>
</gene>
<accession>A0AAV2RT75</accession>
<feature type="non-terminal residue" evidence="2">
    <location>
        <position position="1"/>
    </location>
</feature>
<sequence length="101" mass="11671">AQEDFLDVKALKSLITMRRPKKFLFTEGRTFTLVKTKPWLYHIKNNKGSSEYVDLEKARKGPPAKTKNKVKRHEPTAPLLTSDPLVRAYSNEIKIDESKLE</sequence>
<feature type="compositionally biased region" description="Basic residues" evidence="1">
    <location>
        <begin position="60"/>
        <end position="72"/>
    </location>
</feature>
<feature type="non-terminal residue" evidence="2">
    <location>
        <position position="101"/>
    </location>
</feature>
<proteinExistence type="predicted"/>
<organism evidence="2 3">
    <name type="scientific">Meganyctiphanes norvegica</name>
    <name type="common">Northern krill</name>
    <name type="synonym">Thysanopoda norvegica</name>
    <dbReference type="NCBI Taxonomy" id="48144"/>
    <lineage>
        <taxon>Eukaryota</taxon>
        <taxon>Metazoa</taxon>
        <taxon>Ecdysozoa</taxon>
        <taxon>Arthropoda</taxon>
        <taxon>Crustacea</taxon>
        <taxon>Multicrustacea</taxon>
        <taxon>Malacostraca</taxon>
        <taxon>Eumalacostraca</taxon>
        <taxon>Eucarida</taxon>
        <taxon>Euphausiacea</taxon>
        <taxon>Euphausiidae</taxon>
        <taxon>Meganyctiphanes</taxon>
    </lineage>
</organism>